<evidence type="ECO:0000259" key="3">
    <source>
        <dbReference type="Pfam" id="PF00144"/>
    </source>
</evidence>
<keyword evidence="2" id="KW-0378">Hydrolase</keyword>
<dbReference type="Pfam" id="PF00144">
    <property type="entry name" value="Beta-lactamase"/>
    <property type="match status" value="1"/>
</dbReference>
<dbReference type="STRING" id="576137.A0A1L7WVF8"/>
<gene>
    <name evidence="4" type="ORF">PAC_06638</name>
</gene>
<evidence type="ECO:0000313" key="4">
    <source>
        <dbReference type="EMBL" id="CZR56749.1"/>
    </source>
</evidence>
<dbReference type="AlphaFoldDB" id="A0A1L7WVF8"/>
<dbReference type="PANTHER" id="PTHR43283:SF17">
    <property type="entry name" value="(LOVD), PUTATIVE (AFU_ORTHOLOGUE AFUA_5G00920)-RELATED"/>
    <property type="match status" value="1"/>
</dbReference>
<sequence>MASETVEQRIERACKDHEIPGLIMVAGDSSGQPIYKKAFGNRSLKDGKPDPMPLDAVMWLASCTKLVTTVAVLQCVDKGLLSLDDDITTVLPELKDVQVLTGFEKGEKGEDKPVLKENTKTITLRNMITHTSGLSYDIFSKYNSIFNDKRSKKGTAAKRQTDPVLMRFRATQGITPAIFITAPLPDALTFPLLFQPGESWDYSVGIDWAGWAVERVSKLSLEEYFQKNIWGPLGVSSMTFFPKKHPEILKKVVDMSIREGGVTMFANPKDPNGKVVYSEDPLWNIDMSACSGGAGLYGAPIDYFKLLQSLLVNDEKLLKKSSVDKMFEPQLNEAGINGLKEKLAYPDVNIQMSNHPMGTETNFGLGSGLLMEDLPGRWKEGTLFWSGYPNLHWYIDRKSGIASIMGSQTHGPGDPKFVEFSRLWSEEIFRKAGKGKL</sequence>
<organism evidence="4 5">
    <name type="scientific">Phialocephala subalpina</name>
    <dbReference type="NCBI Taxonomy" id="576137"/>
    <lineage>
        <taxon>Eukaryota</taxon>
        <taxon>Fungi</taxon>
        <taxon>Dikarya</taxon>
        <taxon>Ascomycota</taxon>
        <taxon>Pezizomycotina</taxon>
        <taxon>Leotiomycetes</taxon>
        <taxon>Helotiales</taxon>
        <taxon>Mollisiaceae</taxon>
        <taxon>Phialocephala</taxon>
        <taxon>Phialocephala fortinii species complex</taxon>
    </lineage>
</organism>
<dbReference type="OrthoDB" id="428260at2759"/>
<dbReference type="InterPro" id="IPR050789">
    <property type="entry name" value="Diverse_Enzym_Activities"/>
</dbReference>
<dbReference type="Proteomes" id="UP000184330">
    <property type="component" value="Unassembled WGS sequence"/>
</dbReference>
<dbReference type="EMBL" id="FJOG01000008">
    <property type="protein sequence ID" value="CZR56749.1"/>
    <property type="molecule type" value="Genomic_DNA"/>
</dbReference>
<accession>A0A1L7WVF8</accession>
<evidence type="ECO:0000313" key="5">
    <source>
        <dbReference type="Proteomes" id="UP000184330"/>
    </source>
</evidence>
<proteinExistence type="inferred from homology"/>
<comment type="similarity">
    <text evidence="1">Belongs to the class-A beta-lactamase family.</text>
</comment>
<dbReference type="GO" id="GO:0016787">
    <property type="term" value="F:hydrolase activity"/>
    <property type="evidence" value="ECO:0007669"/>
    <property type="project" value="UniProtKB-KW"/>
</dbReference>
<dbReference type="SUPFAM" id="SSF56601">
    <property type="entry name" value="beta-lactamase/transpeptidase-like"/>
    <property type="match status" value="1"/>
</dbReference>
<dbReference type="InterPro" id="IPR001466">
    <property type="entry name" value="Beta-lactam-related"/>
</dbReference>
<dbReference type="InterPro" id="IPR012338">
    <property type="entry name" value="Beta-lactam/transpept-like"/>
</dbReference>
<evidence type="ECO:0000256" key="1">
    <source>
        <dbReference type="ARBA" id="ARBA00009009"/>
    </source>
</evidence>
<reference evidence="4 5" key="1">
    <citation type="submission" date="2016-03" db="EMBL/GenBank/DDBJ databases">
        <authorList>
            <person name="Ploux O."/>
        </authorList>
    </citation>
    <scope>NUCLEOTIDE SEQUENCE [LARGE SCALE GENOMIC DNA]</scope>
    <source>
        <strain evidence="4 5">UAMH 11012</strain>
    </source>
</reference>
<name>A0A1L7WVF8_9HELO</name>
<protein>
    <submittedName>
        <fullName evidence="4">Related to transesterase</fullName>
    </submittedName>
</protein>
<feature type="domain" description="Beta-lactamase-related" evidence="3">
    <location>
        <begin position="8"/>
        <end position="414"/>
    </location>
</feature>
<dbReference type="Gene3D" id="3.40.710.10">
    <property type="entry name" value="DD-peptidase/beta-lactamase superfamily"/>
    <property type="match status" value="1"/>
</dbReference>
<evidence type="ECO:0000256" key="2">
    <source>
        <dbReference type="ARBA" id="ARBA00022801"/>
    </source>
</evidence>
<dbReference type="PANTHER" id="PTHR43283">
    <property type="entry name" value="BETA-LACTAMASE-RELATED"/>
    <property type="match status" value="1"/>
</dbReference>
<keyword evidence="5" id="KW-1185">Reference proteome</keyword>